<feature type="compositionally biased region" description="Acidic residues" evidence="1">
    <location>
        <begin position="210"/>
        <end position="227"/>
    </location>
</feature>
<evidence type="ECO:0000313" key="2">
    <source>
        <dbReference type="EMBL" id="KAF2093129.1"/>
    </source>
</evidence>
<feature type="region of interest" description="Disordered" evidence="1">
    <location>
        <begin position="1"/>
        <end position="23"/>
    </location>
</feature>
<accession>A0A9P4M4T0</accession>
<protein>
    <submittedName>
        <fullName evidence="2">Uncharacterized protein</fullName>
    </submittedName>
</protein>
<sequence length="227" mass="25785">MATTTIHDTIHAGSKRKPEDIGDHDRLAKRFDLLNLDTSHKQYVPLATGDQSAPPVPPPSASDDYMQVEDSKDRVFIHDLDAELAELESDEERPIFIPDIEKHLNKFPKRLLLGQEPRSQLNDKQLILYNSIPNSISLTKEQDNVRKAIIESRNRARLESRTRAKKEQRGEMDVEDEPEQPKKVFAHLKWRDAPGRGHKDASPPPSNVDDGYDATFEESDDDAMDLG</sequence>
<dbReference type="OrthoDB" id="5345504at2759"/>
<feature type="compositionally biased region" description="Basic and acidic residues" evidence="1">
    <location>
        <begin position="160"/>
        <end position="172"/>
    </location>
</feature>
<evidence type="ECO:0000256" key="1">
    <source>
        <dbReference type="SAM" id="MobiDB-lite"/>
    </source>
</evidence>
<name>A0A9P4M4T0_9PEZI</name>
<comment type="caution">
    <text evidence="2">The sequence shown here is derived from an EMBL/GenBank/DDBJ whole genome shotgun (WGS) entry which is preliminary data.</text>
</comment>
<feature type="compositionally biased region" description="Basic and acidic residues" evidence="1">
    <location>
        <begin position="189"/>
        <end position="201"/>
    </location>
</feature>
<keyword evidence="3" id="KW-1185">Reference proteome</keyword>
<reference evidence="2" key="1">
    <citation type="journal article" date="2020" name="Stud. Mycol.">
        <title>101 Dothideomycetes genomes: a test case for predicting lifestyles and emergence of pathogens.</title>
        <authorList>
            <person name="Haridas S."/>
            <person name="Albert R."/>
            <person name="Binder M."/>
            <person name="Bloem J."/>
            <person name="Labutti K."/>
            <person name="Salamov A."/>
            <person name="Andreopoulos B."/>
            <person name="Baker S."/>
            <person name="Barry K."/>
            <person name="Bills G."/>
            <person name="Bluhm B."/>
            <person name="Cannon C."/>
            <person name="Castanera R."/>
            <person name="Culley D."/>
            <person name="Daum C."/>
            <person name="Ezra D."/>
            <person name="Gonzalez J."/>
            <person name="Henrissat B."/>
            <person name="Kuo A."/>
            <person name="Liang C."/>
            <person name="Lipzen A."/>
            <person name="Lutzoni F."/>
            <person name="Magnuson J."/>
            <person name="Mondo S."/>
            <person name="Nolan M."/>
            <person name="Ohm R."/>
            <person name="Pangilinan J."/>
            <person name="Park H.-J."/>
            <person name="Ramirez L."/>
            <person name="Alfaro M."/>
            <person name="Sun H."/>
            <person name="Tritt A."/>
            <person name="Yoshinaga Y."/>
            <person name="Zwiers L.-H."/>
            <person name="Turgeon B."/>
            <person name="Goodwin S."/>
            <person name="Spatafora J."/>
            <person name="Crous P."/>
            <person name="Grigoriev I."/>
        </authorList>
    </citation>
    <scope>NUCLEOTIDE SEQUENCE</scope>
    <source>
        <strain evidence="2">CBS 133067</strain>
    </source>
</reference>
<proteinExistence type="predicted"/>
<dbReference type="Proteomes" id="UP000799772">
    <property type="component" value="Unassembled WGS sequence"/>
</dbReference>
<dbReference type="InterPro" id="IPR046591">
    <property type="entry name" value="DUF6649"/>
</dbReference>
<organism evidence="2 3">
    <name type="scientific">Rhizodiscina lignyota</name>
    <dbReference type="NCBI Taxonomy" id="1504668"/>
    <lineage>
        <taxon>Eukaryota</taxon>
        <taxon>Fungi</taxon>
        <taxon>Dikarya</taxon>
        <taxon>Ascomycota</taxon>
        <taxon>Pezizomycotina</taxon>
        <taxon>Dothideomycetes</taxon>
        <taxon>Pleosporomycetidae</taxon>
        <taxon>Aulographales</taxon>
        <taxon>Rhizodiscinaceae</taxon>
        <taxon>Rhizodiscina</taxon>
    </lineage>
</organism>
<evidence type="ECO:0000313" key="3">
    <source>
        <dbReference type="Proteomes" id="UP000799772"/>
    </source>
</evidence>
<dbReference type="EMBL" id="ML978139">
    <property type="protein sequence ID" value="KAF2093129.1"/>
    <property type="molecule type" value="Genomic_DNA"/>
</dbReference>
<gene>
    <name evidence="2" type="ORF">NA57DRAFT_81469</name>
</gene>
<feature type="region of interest" description="Disordered" evidence="1">
    <location>
        <begin position="160"/>
        <end position="227"/>
    </location>
</feature>
<dbReference type="AlphaFoldDB" id="A0A9P4M4T0"/>
<dbReference type="Pfam" id="PF20354">
    <property type="entry name" value="DUF6649"/>
    <property type="match status" value="1"/>
</dbReference>
<feature type="region of interest" description="Disordered" evidence="1">
    <location>
        <begin position="46"/>
        <end position="65"/>
    </location>
</feature>